<keyword evidence="3" id="KW-1185">Reference proteome</keyword>
<accession>E0QPL9</accession>
<dbReference type="Proteomes" id="UP000003045">
    <property type="component" value="Unassembled WGS sequence"/>
</dbReference>
<dbReference type="AlphaFoldDB" id="E0QPL9"/>
<organism evidence="2 3">
    <name type="scientific">Mobiluncus mulieris ATCC 35239</name>
    <dbReference type="NCBI Taxonomy" id="871571"/>
    <lineage>
        <taxon>Bacteria</taxon>
        <taxon>Bacillati</taxon>
        <taxon>Actinomycetota</taxon>
        <taxon>Actinomycetes</taxon>
        <taxon>Actinomycetales</taxon>
        <taxon>Actinomycetaceae</taxon>
        <taxon>Mobiluncus</taxon>
    </lineage>
</organism>
<comment type="caution">
    <text evidence="2">The sequence shown here is derived from an EMBL/GenBank/DDBJ whole genome shotgun (WGS) entry which is preliminary data.</text>
</comment>
<evidence type="ECO:0000256" key="1">
    <source>
        <dbReference type="SAM" id="MobiDB-lite"/>
    </source>
</evidence>
<evidence type="ECO:0000313" key="2">
    <source>
        <dbReference type="EMBL" id="EFM46500.1"/>
    </source>
</evidence>
<feature type="region of interest" description="Disordered" evidence="1">
    <location>
        <begin position="1"/>
        <end position="74"/>
    </location>
</feature>
<feature type="compositionally biased region" description="Low complexity" evidence="1">
    <location>
        <begin position="39"/>
        <end position="49"/>
    </location>
</feature>
<dbReference type="HOGENOM" id="CLU_2683814_0_0_11"/>
<evidence type="ECO:0000313" key="3">
    <source>
        <dbReference type="Proteomes" id="UP000003045"/>
    </source>
</evidence>
<protein>
    <submittedName>
        <fullName evidence="2">Uncharacterized protein</fullName>
    </submittedName>
</protein>
<proteinExistence type="predicted"/>
<feature type="compositionally biased region" description="Polar residues" evidence="1">
    <location>
        <begin position="59"/>
        <end position="74"/>
    </location>
</feature>
<name>E0QPL9_9ACTO</name>
<dbReference type="EMBL" id="AEET01000022">
    <property type="protein sequence ID" value="EFM46500.1"/>
    <property type="molecule type" value="Genomic_DNA"/>
</dbReference>
<sequence length="74" mass="8028">MELESAPHLTPDFPNTRLQTSPISTPAPPRAVVLTIEPSQSNQSNQSNQAKIRVDPGSPGSTPQNPKTYRIFST</sequence>
<reference evidence="2" key="1">
    <citation type="submission" date="2010-08" db="EMBL/GenBank/DDBJ databases">
        <authorList>
            <person name="Muzny D."/>
            <person name="Qin X."/>
            <person name="Deng J."/>
            <person name="Jiang H."/>
            <person name="Liu Y."/>
            <person name="Qu J."/>
            <person name="Song X.-Z."/>
            <person name="Zhang L."/>
            <person name="Thornton R."/>
            <person name="Coyle M."/>
            <person name="Francisco L."/>
            <person name="Jackson L."/>
            <person name="Javaid M."/>
            <person name="Korchina V."/>
            <person name="Kovar C."/>
            <person name="Mata R."/>
            <person name="Mathew T."/>
            <person name="Ngo R."/>
            <person name="Nguyen L."/>
            <person name="Nguyen N."/>
            <person name="Okwuonu G."/>
            <person name="Ongeri F."/>
            <person name="Pham C."/>
            <person name="Simmons D."/>
            <person name="Wilczek-Boney K."/>
            <person name="Hale W."/>
            <person name="Jakkamsetti A."/>
            <person name="Pham P."/>
            <person name="Ruth R."/>
            <person name="San Lucas F."/>
            <person name="Warren J."/>
            <person name="Zhang J."/>
            <person name="Zhao Z."/>
            <person name="Zhou C."/>
            <person name="Zhu D."/>
            <person name="Lee S."/>
            <person name="Bess C."/>
            <person name="Blankenburg K."/>
            <person name="Forbes L."/>
            <person name="Fu Q."/>
            <person name="Gubbala S."/>
            <person name="Hirani K."/>
            <person name="Jayaseelan J.C."/>
            <person name="Lara F."/>
            <person name="Munidasa M."/>
            <person name="Palculict T."/>
            <person name="Patil S."/>
            <person name="Pu L.-L."/>
            <person name="Saada N."/>
            <person name="Tang L."/>
            <person name="Weissenberger G."/>
            <person name="Zhu Y."/>
            <person name="Hemphill L."/>
            <person name="Shang Y."/>
            <person name="Youmans B."/>
            <person name="Ayvaz T."/>
            <person name="Ross M."/>
            <person name="Santibanez J."/>
            <person name="Aqrawi P."/>
            <person name="Gross S."/>
            <person name="Joshi V."/>
            <person name="Fowler G."/>
            <person name="Nazareth L."/>
            <person name="Reid J."/>
            <person name="Worley K."/>
            <person name="Petrosino J."/>
            <person name="Highlander S."/>
            <person name="Gibbs R."/>
        </authorList>
    </citation>
    <scope>NUCLEOTIDE SEQUENCE [LARGE SCALE GENOMIC DNA]</scope>
    <source>
        <strain evidence="2">ATCC 35239</strain>
    </source>
</reference>
<gene>
    <name evidence="2" type="ORF">HMPREF0580_0834</name>
</gene>